<feature type="domain" description="USP" evidence="18">
    <location>
        <begin position="107"/>
        <end position="406"/>
    </location>
</feature>
<dbReference type="Gene3D" id="3.10.20.90">
    <property type="entry name" value="Phosphatidylinositol 3-kinase Catalytic Subunit, Chain A, domain 1"/>
    <property type="match status" value="1"/>
</dbReference>
<dbReference type="PANTHER" id="PTHR24006">
    <property type="entry name" value="UBIQUITIN CARBOXYL-TERMINAL HYDROLASE"/>
    <property type="match status" value="1"/>
</dbReference>
<evidence type="ECO:0000256" key="5">
    <source>
        <dbReference type="ARBA" id="ARBA00022670"/>
    </source>
</evidence>
<dbReference type="EC" id="3.4.19.12" evidence="4"/>
<keyword evidence="9" id="KW-0788">Thiol protease</keyword>
<keyword evidence="21" id="KW-1185">Reference proteome</keyword>
<evidence type="ECO:0000256" key="14">
    <source>
        <dbReference type="ARBA" id="ARBA00078771"/>
    </source>
</evidence>
<dbReference type="SUPFAM" id="SSF54001">
    <property type="entry name" value="Cysteine proteinases"/>
    <property type="match status" value="1"/>
</dbReference>
<feature type="domain" description="DUSP" evidence="19">
    <location>
        <begin position="711"/>
        <end position="833"/>
    </location>
</feature>
<evidence type="ECO:0000256" key="10">
    <source>
        <dbReference type="ARBA" id="ARBA00023242"/>
    </source>
</evidence>
<organism evidence="20 21">
    <name type="scientific">Malus domestica</name>
    <name type="common">Apple</name>
    <name type="synonym">Pyrus malus</name>
    <dbReference type="NCBI Taxonomy" id="3750"/>
    <lineage>
        <taxon>Eukaryota</taxon>
        <taxon>Viridiplantae</taxon>
        <taxon>Streptophyta</taxon>
        <taxon>Embryophyta</taxon>
        <taxon>Tracheophyta</taxon>
        <taxon>Spermatophyta</taxon>
        <taxon>Magnoliopsida</taxon>
        <taxon>eudicotyledons</taxon>
        <taxon>Gunneridae</taxon>
        <taxon>Pentapetalae</taxon>
        <taxon>rosids</taxon>
        <taxon>fabids</taxon>
        <taxon>Rosales</taxon>
        <taxon>Rosaceae</taxon>
        <taxon>Amygdaloideae</taxon>
        <taxon>Maleae</taxon>
        <taxon>Malus</taxon>
    </lineage>
</organism>
<dbReference type="SUPFAM" id="SSF54236">
    <property type="entry name" value="Ubiquitin-like"/>
    <property type="match status" value="1"/>
</dbReference>
<evidence type="ECO:0000256" key="6">
    <source>
        <dbReference type="ARBA" id="ARBA00022737"/>
    </source>
</evidence>
<proteinExistence type="inferred from homology"/>
<dbReference type="InterPro" id="IPR044743">
    <property type="entry name" value="Ubl_USP48"/>
</dbReference>
<feature type="region of interest" description="Disordered" evidence="16">
    <location>
        <begin position="386"/>
        <end position="408"/>
    </location>
</feature>
<dbReference type="CDD" id="cd01795">
    <property type="entry name" value="Ubl_USP48"/>
    <property type="match status" value="1"/>
</dbReference>
<keyword evidence="5" id="KW-0645">Protease</keyword>
<evidence type="ECO:0000256" key="8">
    <source>
        <dbReference type="ARBA" id="ARBA00022801"/>
    </source>
</evidence>
<dbReference type="STRING" id="3750.A0A498J851"/>
<feature type="domain" description="Ubiquitin-like" evidence="17">
    <location>
        <begin position="938"/>
        <end position="1000"/>
    </location>
</feature>
<evidence type="ECO:0000313" key="21">
    <source>
        <dbReference type="Proteomes" id="UP000290289"/>
    </source>
</evidence>
<evidence type="ECO:0000256" key="3">
    <source>
        <dbReference type="ARBA" id="ARBA00009085"/>
    </source>
</evidence>
<dbReference type="InterPro" id="IPR038765">
    <property type="entry name" value="Papain-like_cys_pep_sf"/>
</dbReference>
<dbReference type="InterPro" id="IPR000626">
    <property type="entry name" value="Ubiquitin-like_dom"/>
</dbReference>
<dbReference type="InterPro" id="IPR018200">
    <property type="entry name" value="USP_CS"/>
</dbReference>
<evidence type="ECO:0000256" key="4">
    <source>
        <dbReference type="ARBA" id="ARBA00012759"/>
    </source>
</evidence>
<feature type="region of interest" description="Disordered" evidence="16">
    <location>
        <begin position="1"/>
        <end position="23"/>
    </location>
</feature>
<evidence type="ECO:0000259" key="17">
    <source>
        <dbReference type="PROSITE" id="PS50053"/>
    </source>
</evidence>
<feature type="domain" description="DUSP" evidence="19">
    <location>
        <begin position="582"/>
        <end position="690"/>
    </location>
</feature>
<dbReference type="InterPro" id="IPR001394">
    <property type="entry name" value="Peptidase_C19_UCH"/>
</dbReference>
<dbReference type="GO" id="GO:0016579">
    <property type="term" value="P:protein deubiquitination"/>
    <property type="evidence" value="ECO:0007669"/>
    <property type="project" value="InterPro"/>
</dbReference>
<evidence type="ECO:0000256" key="1">
    <source>
        <dbReference type="ARBA" id="ARBA00000707"/>
    </source>
</evidence>
<protein>
    <recommendedName>
        <fullName evidence="12">Ubiquitin carboxyl-terminal hydrolase 26</fullName>
        <ecNumber evidence="4">3.4.19.12</ecNumber>
    </recommendedName>
    <alternativeName>
        <fullName evidence="15">Deubiquitinating enzyme 26</fullName>
    </alternativeName>
    <alternativeName>
        <fullName evidence="13">Ubiquitin thioesterase 26</fullName>
    </alternativeName>
    <alternativeName>
        <fullName evidence="14">Ubiquitin-specific-processing protease 26</fullName>
    </alternativeName>
</protein>
<dbReference type="Gene3D" id="3.30.2230.10">
    <property type="entry name" value="DUSP-like"/>
    <property type="match status" value="1"/>
</dbReference>
<dbReference type="InterPro" id="IPR035927">
    <property type="entry name" value="DUSP-like_sf"/>
</dbReference>
<evidence type="ECO:0000256" key="12">
    <source>
        <dbReference type="ARBA" id="ARBA00071636"/>
    </source>
</evidence>
<dbReference type="SUPFAM" id="SSF143791">
    <property type="entry name" value="DUSP-like"/>
    <property type="match status" value="2"/>
</dbReference>
<dbReference type="PROSITE" id="PS51283">
    <property type="entry name" value="DUSP"/>
    <property type="match status" value="3"/>
</dbReference>
<dbReference type="CDD" id="cd02668">
    <property type="entry name" value="Peptidase_C19L"/>
    <property type="match status" value="1"/>
</dbReference>
<comment type="function">
    <text evidence="11">Recognizes and hydrolyzes the peptide bond at the C-terminal Gly of ubiquitin. Involved in the processing of poly-ubiquitin precursors as well as that of ubiquitinated proteins. Deubiquitinates H2BK143ub1 of histone H2B.</text>
</comment>
<dbReference type="PROSITE" id="PS00972">
    <property type="entry name" value="USP_1"/>
    <property type="match status" value="1"/>
</dbReference>
<feature type="domain" description="DUSP" evidence="19">
    <location>
        <begin position="476"/>
        <end position="568"/>
    </location>
</feature>
<dbReference type="Proteomes" id="UP000290289">
    <property type="component" value="Chromosome 8"/>
</dbReference>
<dbReference type="GO" id="GO:0006508">
    <property type="term" value="P:proteolysis"/>
    <property type="evidence" value="ECO:0007669"/>
    <property type="project" value="UniProtKB-KW"/>
</dbReference>
<keyword evidence="8" id="KW-0378">Hydrolase</keyword>
<feature type="region of interest" description="Disordered" evidence="16">
    <location>
        <begin position="919"/>
        <end position="942"/>
    </location>
</feature>
<dbReference type="InterPro" id="IPR006615">
    <property type="entry name" value="Pept_C19_DUSP"/>
</dbReference>
<name>A0A498J851_MALDO</name>
<dbReference type="GO" id="GO:0004843">
    <property type="term" value="F:cysteine-type deubiquitinase activity"/>
    <property type="evidence" value="ECO:0007669"/>
    <property type="project" value="UniProtKB-EC"/>
</dbReference>
<dbReference type="GO" id="GO:0004197">
    <property type="term" value="F:cysteine-type endopeptidase activity"/>
    <property type="evidence" value="ECO:0007669"/>
    <property type="project" value="InterPro"/>
</dbReference>
<dbReference type="SMART" id="SM00695">
    <property type="entry name" value="DUSP"/>
    <property type="match status" value="1"/>
</dbReference>
<dbReference type="InterPro" id="IPR029071">
    <property type="entry name" value="Ubiquitin-like_domsf"/>
</dbReference>
<comment type="similarity">
    <text evidence="3">Belongs to the peptidase C19 family.</text>
</comment>
<evidence type="ECO:0000259" key="19">
    <source>
        <dbReference type="PROSITE" id="PS51283"/>
    </source>
</evidence>
<dbReference type="GO" id="GO:0005634">
    <property type="term" value="C:nucleus"/>
    <property type="evidence" value="ECO:0007669"/>
    <property type="project" value="UniProtKB-SubCell"/>
</dbReference>
<dbReference type="GO" id="GO:0005829">
    <property type="term" value="C:cytosol"/>
    <property type="evidence" value="ECO:0007669"/>
    <property type="project" value="TreeGrafter"/>
</dbReference>
<keyword evidence="10" id="KW-0539">Nucleus</keyword>
<dbReference type="PROSITE" id="PS00973">
    <property type="entry name" value="USP_2"/>
    <property type="match status" value="1"/>
</dbReference>
<dbReference type="EMBL" id="RDQH01000334">
    <property type="protein sequence ID" value="RXH91969.1"/>
    <property type="molecule type" value="Genomic_DNA"/>
</dbReference>
<dbReference type="FunFam" id="3.90.70.10:FF:000049">
    <property type="entry name" value="ubiquitin carboxyl-terminal hydrolase 48"/>
    <property type="match status" value="1"/>
</dbReference>
<keyword evidence="7" id="KW-0833">Ubl conjugation pathway</keyword>
<evidence type="ECO:0000256" key="2">
    <source>
        <dbReference type="ARBA" id="ARBA00004123"/>
    </source>
</evidence>
<dbReference type="Pfam" id="PF06337">
    <property type="entry name" value="DUSP"/>
    <property type="match status" value="2"/>
</dbReference>
<dbReference type="InterPro" id="IPR033841">
    <property type="entry name" value="Pep_USP48"/>
</dbReference>
<evidence type="ECO:0000256" key="16">
    <source>
        <dbReference type="SAM" id="MobiDB-lite"/>
    </source>
</evidence>
<evidence type="ECO:0000256" key="7">
    <source>
        <dbReference type="ARBA" id="ARBA00022786"/>
    </source>
</evidence>
<evidence type="ECO:0000259" key="18">
    <source>
        <dbReference type="PROSITE" id="PS50235"/>
    </source>
</evidence>
<gene>
    <name evidence="20" type="ORF">DVH24_020992</name>
</gene>
<dbReference type="InterPro" id="IPR028889">
    <property type="entry name" value="USP"/>
</dbReference>
<reference evidence="20 21" key="1">
    <citation type="submission" date="2018-10" db="EMBL/GenBank/DDBJ databases">
        <title>A high-quality apple genome assembly.</title>
        <authorList>
            <person name="Hu J."/>
        </authorList>
    </citation>
    <scope>NUCLEOTIDE SEQUENCE [LARGE SCALE GENOMIC DNA]</scope>
    <source>
        <strain evidence="21">cv. HFTH1</strain>
        <tissue evidence="20">Young leaf</tissue>
    </source>
</reference>
<dbReference type="InterPro" id="IPR050164">
    <property type="entry name" value="Peptidase_C19"/>
</dbReference>
<evidence type="ECO:0000256" key="15">
    <source>
        <dbReference type="ARBA" id="ARBA00082179"/>
    </source>
</evidence>
<comment type="caution">
    <text evidence="20">The sequence shown here is derived from an EMBL/GenBank/DDBJ whole genome shotgun (WGS) entry which is preliminary data.</text>
</comment>
<evidence type="ECO:0000256" key="11">
    <source>
        <dbReference type="ARBA" id="ARBA00056392"/>
    </source>
</evidence>
<keyword evidence="6" id="KW-0677">Repeat</keyword>
<accession>A0A498J851</accession>
<dbReference type="AlphaFoldDB" id="A0A498J851"/>
<comment type="catalytic activity">
    <reaction evidence="1">
        <text>Thiol-dependent hydrolysis of ester, thioester, amide, peptide and isopeptide bonds formed by the C-terminal Gly of ubiquitin (a 76-residue protein attached to proteins as an intracellular targeting signal).</text>
        <dbReference type="EC" id="3.4.19.12"/>
    </reaction>
</comment>
<dbReference type="FunFam" id="3.30.2230.10:FF:000005">
    <property type="entry name" value="Ubiquitin carboxyl-terminal hydrolase 26"/>
    <property type="match status" value="1"/>
</dbReference>
<comment type="subcellular location">
    <subcellularLocation>
        <location evidence="2">Nucleus</location>
    </subcellularLocation>
</comment>
<dbReference type="PANTHER" id="PTHR24006:SF722">
    <property type="entry name" value="UBIQUITIN CARBOXYL-TERMINAL HYDROLASE 48"/>
    <property type="match status" value="1"/>
</dbReference>
<evidence type="ECO:0000313" key="20">
    <source>
        <dbReference type="EMBL" id="RXH91969.1"/>
    </source>
</evidence>
<sequence>MSRPSTRSKNKRNRQGDNVDNTSEILRKIHATGEITNEDIYTLYQISKPVCQGCRVNSKDNPNCFCGLIPPPNGSRKSGLWQKTSEILQTLGPDPSQDLRPSADSPAGLTNLGATCYANSILQCLYMNKSFREGILLVEPEVLEQQPVLNQLSRLFAQLHASKLAFIDSSPFVKTLELDNGVQQDSHEFLTLLLSLLERCLSNSKVSRAKSIVQDLFRGSVSHVTRCSQCGKDSEASSNMEDFYELELNVKGLKSLGESLDDYLSVEELHGENQYFCESCKSRVDATRSIKLRTLPDVLNFQLKRYVFLPKTTTKKKITSAFSFPGVLDMRKRLSDPSQGESVYDLSAVLIHKGTAVNSGHYVAHVKDEKTGQWWEFDDEQVSNLGSHPFGEGTSNSNTKPVKPEPVDRSCMEQKNAISMGEEKVHVECNANNRKIQGDTVCSSLPSHLCDEIESFNASYLDACEQYKFKKEEEMNNITERRQEVRSILSEAPVQQLEETFFWISTDWLRQWADNMISPALDNTSIQCSHGKVPVSKVGHMKRLSVKAWTKLFSKYKGGPELANDDYCMVCLIDGARNVVCADSYRDRRIIMKQVAEDALAAKCSGGIYYVSKSWLQQWLKRKILDAPAEADAGPTASIRCPHGELMPEHATGAKRLLVPENLWLFLYEDALTVKPDDHLGCFPFPSDSAQCSQCSDELSEVACMEDSLRLVRLKQRQTHEKLLTGKSVPLSLHCKYYLIPNSWLSKWKNYITANGKNISSVEKPETLDGIMDLLKCEKHSQLLERPVDLVQKRGLISQKSPVDGLILITENDWKSFCEEWGGIEEKGISAEIELSSTEENNLAGSCEEMPMGEEDLSTPNHVNGEVECRRLMIKTCPEICEDCIGERESRELMRKLDYCNEDIYVYFVHGKEAPKSILKPSQTNFDPDRRVSKRSRRTKTGDQISLKVSGSTTIYQLKMMIWESFGIVKENQGLHKGTRIIEDESATLADMNIFPGDRLWVNDSEIHENRDIADELSDQKMDAQHTEEGFRGTLLTTNVSSQVV</sequence>
<dbReference type="PROSITE" id="PS50053">
    <property type="entry name" value="UBIQUITIN_2"/>
    <property type="match status" value="1"/>
</dbReference>
<dbReference type="Gene3D" id="3.90.70.10">
    <property type="entry name" value="Cysteine proteinases"/>
    <property type="match status" value="1"/>
</dbReference>
<evidence type="ECO:0000256" key="13">
    <source>
        <dbReference type="ARBA" id="ARBA00075174"/>
    </source>
</evidence>
<dbReference type="PROSITE" id="PS50235">
    <property type="entry name" value="USP_3"/>
    <property type="match status" value="1"/>
</dbReference>
<dbReference type="Pfam" id="PF00443">
    <property type="entry name" value="UCH"/>
    <property type="match status" value="1"/>
</dbReference>
<feature type="compositionally biased region" description="Basic residues" evidence="16">
    <location>
        <begin position="1"/>
        <end position="13"/>
    </location>
</feature>
<evidence type="ECO:0000256" key="9">
    <source>
        <dbReference type="ARBA" id="ARBA00022807"/>
    </source>
</evidence>